<dbReference type="Proteomes" id="UP000309848">
    <property type="component" value="Unassembled WGS sequence"/>
</dbReference>
<protein>
    <recommendedName>
        <fullName evidence="3">2'-5' RNA ligase family protein</fullName>
    </recommendedName>
</protein>
<accession>A0A4S1W7T3</accession>
<evidence type="ECO:0000313" key="1">
    <source>
        <dbReference type="EMBL" id="TGX38789.1"/>
    </source>
</evidence>
<dbReference type="SUPFAM" id="SSF55144">
    <property type="entry name" value="LigT-like"/>
    <property type="match status" value="1"/>
</dbReference>
<evidence type="ECO:0008006" key="3">
    <source>
        <dbReference type="Google" id="ProtNLM"/>
    </source>
</evidence>
<dbReference type="Pfam" id="PF13563">
    <property type="entry name" value="2_5_RNA_ligase2"/>
    <property type="match status" value="1"/>
</dbReference>
<sequence length="242" mass="27106">MPRRFALMILVQAWRALHRYLEWPDIHLIQQEPIARAGILALSRAQGATGLSTPAQGPGCRRSRASRQSATLLAMRARNPLYIQAKPPPHVQAQIVALARNDPGRGPELLHATLMSLFDLHYAPADWLPRIIAALDSFSAPPFPLAFDRIENRKAVTLRTREPLVEARAFQAALVRHLLERRAPMMLGTTPEPHVTINYRGDRLRAQKIAPIGWTVDAILLVESVVGKATHIEHGRWPLRTD</sequence>
<proteinExistence type="predicted"/>
<keyword evidence="2" id="KW-1185">Reference proteome</keyword>
<dbReference type="Gene3D" id="3.90.1140.10">
    <property type="entry name" value="Cyclic phosphodiesterase"/>
    <property type="match status" value="1"/>
</dbReference>
<dbReference type="AlphaFoldDB" id="A0A4S1W7T3"/>
<reference evidence="1 2" key="1">
    <citation type="submission" date="2019-04" db="EMBL/GenBank/DDBJ databases">
        <title>Sphingomonas psychrotolerans sp. nov., isolated from soil in the Tianshan Mountains, Xinjiang, China.</title>
        <authorList>
            <person name="Luo Y."/>
            <person name="Sheng H."/>
        </authorList>
    </citation>
    <scope>NUCLEOTIDE SEQUENCE [LARGE SCALE GENOMIC DNA]</scope>
    <source>
        <strain evidence="1 2">KIS18-15</strain>
    </source>
</reference>
<organism evidence="1 2">
    <name type="scientific">Sphingomonas naasensis</name>
    <dbReference type="NCBI Taxonomy" id="1344951"/>
    <lineage>
        <taxon>Bacteria</taxon>
        <taxon>Pseudomonadati</taxon>
        <taxon>Pseudomonadota</taxon>
        <taxon>Alphaproteobacteria</taxon>
        <taxon>Sphingomonadales</taxon>
        <taxon>Sphingomonadaceae</taxon>
        <taxon>Sphingomonas</taxon>
    </lineage>
</organism>
<comment type="caution">
    <text evidence="1">The sequence shown here is derived from an EMBL/GenBank/DDBJ whole genome shotgun (WGS) entry which is preliminary data.</text>
</comment>
<evidence type="ECO:0000313" key="2">
    <source>
        <dbReference type="Proteomes" id="UP000309848"/>
    </source>
</evidence>
<gene>
    <name evidence="1" type="ORF">E5A74_18355</name>
</gene>
<dbReference type="EMBL" id="SRXU01000009">
    <property type="protein sequence ID" value="TGX38789.1"/>
    <property type="molecule type" value="Genomic_DNA"/>
</dbReference>
<name>A0A4S1W7T3_9SPHN</name>
<dbReference type="OrthoDB" id="7770344at2"/>
<dbReference type="InterPro" id="IPR009097">
    <property type="entry name" value="Cyclic_Pdiesterase"/>
</dbReference>